<dbReference type="Proteomes" id="UP000287853">
    <property type="component" value="Unassembled WGS sequence"/>
</dbReference>
<name>A0A3S3R115_9BACT</name>
<accession>A0A3S3R115</accession>
<reference evidence="1 2" key="1">
    <citation type="submission" date="2017-01" db="EMBL/GenBank/DDBJ databases">
        <title>The cable genome- insights into the physiology and evolution of filamentous bacteria capable of sulfide oxidation via long distance electron transfer.</title>
        <authorList>
            <person name="Schreiber L."/>
            <person name="Bjerg J.T."/>
            <person name="Boggild A."/>
            <person name="Van De Vossenberg J."/>
            <person name="Meysman F."/>
            <person name="Nielsen L.P."/>
            <person name="Schramm A."/>
            <person name="Kjeldsen K.U."/>
        </authorList>
    </citation>
    <scope>NUCLEOTIDE SEQUENCE [LARGE SCALE GENOMIC DNA]</scope>
    <source>
        <strain evidence="1">MCF</strain>
    </source>
</reference>
<protein>
    <submittedName>
        <fullName evidence="1">Uncharacterized protein</fullName>
    </submittedName>
</protein>
<proteinExistence type="predicted"/>
<dbReference type="EMBL" id="MTKO01000031">
    <property type="protein sequence ID" value="RWX47586.1"/>
    <property type="molecule type" value="Genomic_DNA"/>
</dbReference>
<organism evidence="1 2">
    <name type="scientific">Candidatus Electrothrix aarhusensis</name>
    <dbReference type="NCBI Taxonomy" id="1859131"/>
    <lineage>
        <taxon>Bacteria</taxon>
        <taxon>Pseudomonadati</taxon>
        <taxon>Thermodesulfobacteriota</taxon>
        <taxon>Desulfobulbia</taxon>
        <taxon>Desulfobulbales</taxon>
        <taxon>Desulfobulbaceae</taxon>
        <taxon>Candidatus Electrothrix</taxon>
    </lineage>
</organism>
<evidence type="ECO:0000313" key="2">
    <source>
        <dbReference type="Proteomes" id="UP000287853"/>
    </source>
</evidence>
<keyword evidence="2" id="KW-1185">Reference proteome</keyword>
<comment type="caution">
    <text evidence="1">The sequence shown here is derived from an EMBL/GenBank/DDBJ whole genome shotgun (WGS) entry which is preliminary data.</text>
</comment>
<gene>
    <name evidence="1" type="ORF">H206_06245</name>
</gene>
<sequence>MFMNETISLLVLVYFLAVILADFTRDCVLRTHVFCAFGVCDTFFFSSISI</sequence>
<evidence type="ECO:0000313" key="1">
    <source>
        <dbReference type="EMBL" id="RWX47586.1"/>
    </source>
</evidence>
<dbReference type="AlphaFoldDB" id="A0A3S3R115"/>